<evidence type="ECO:0000256" key="1">
    <source>
        <dbReference type="SAM" id="MobiDB-lite"/>
    </source>
</evidence>
<dbReference type="Pfam" id="PF01476">
    <property type="entry name" value="LysM"/>
    <property type="match status" value="1"/>
</dbReference>
<keyword evidence="4" id="KW-1185">Reference proteome</keyword>
<proteinExistence type="predicted"/>
<dbReference type="InterPro" id="IPR036779">
    <property type="entry name" value="LysM_dom_sf"/>
</dbReference>
<comment type="caution">
    <text evidence="3">The sequence shown here is derived from an EMBL/GenBank/DDBJ whole genome shotgun (WGS) entry which is preliminary data.</text>
</comment>
<dbReference type="Gene3D" id="3.10.350.10">
    <property type="entry name" value="LysM domain"/>
    <property type="match status" value="1"/>
</dbReference>
<evidence type="ECO:0000313" key="3">
    <source>
        <dbReference type="EMBL" id="GAX04066.1"/>
    </source>
</evidence>
<dbReference type="InterPro" id="IPR018392">
    <property type="entry name" value="LysM"/>
</dbReference>
<dbReference type="Proteomes" id="UP000198430">
    <property type="component" value="Unassembled WGS sequence"/>
</dbReference>
<gene>
    <name evidence="3" type="ORF">IWT140_01703</name>
</gene>
<organism evidence="3 4">
    <name type="scientific">Secundilactobacillus pentosiphilus</name>
    <dbReference type="NCBI Taxonomy" id="1714682"/>
    <lineage>
        <taxon>Bacteria</taxon>
        <taxon>Bacillati</taxon>
        <taxon>Bacillota</taxon>
        <taxon>Bacilli</taxon>
        <taxon>Lactobacillales</taxon>
        <taxon>Lactobacillaceae</taxon>
        <taxon>Secundilactobacillus</taxon>
    </lineage>
</organism>
<evidence type="ECO:0000259" key="2">
    <source>
        <dbReference type="PROSITE" id="PS51782"/>
    </source>
</evidence>
<evidence type="ECO:0000313" key="4">
    <source>
        <dbReference type="Proteomes" id="UP000198430"/>
    </source>
</evidence>
<dbReference type="SUPFAM" id="SSF54106">
    <property type="entry name" value="LysM domain"/>
    <property type="match status" value="1"/>
</dbReference>
<protein>
    <submittedName>
        <fullName evidence="3">LysM domain protein</fullName>
    </submittedName>
</protein>
<accession>A0A1Z5IQW4</accession>
<dbReference type="EMBL" id="BCMH01000012">
    <property type="protein sequence ID" value="GAX04066.1"/>
    <property type="molecule type" value="Genomic_DNA"/>
</dbReference>
<dbReference type="CDD" id="cd00118">
    <property type="entry name" value="LysM"/>
    <property type="match status" value="1"/>
</dbReference>
<dbReference type="RefSeq" id="WP_179211668.1">
    <property type="nucleotide sequence ID" value="NZ_BCMH01000012.1"/>
</dbReference>
<name>A0A1Z5IQW4_9LACO</name>
<feature type="domain" description="LysM" evidence="2">
    <location>
        <begin position="282"/>
        <end position="325"/>
    </location>
</feature>
<feature type="region of interest" description="Disordered" evidence="1">
    <location>
        <begin position="257"/>
        <end position="281"/>
    </location>
</feature>
<dbReference type="PROSITE" id="PS51782">
    <property type="entry name" value="LYSM"/>
    <property type="match status" value="1"/>
</dbReference>
<reference evidence="3 4" key="1">
    <citation type="submission" date="2015-11" db="EMBL/GenBank/DDBJ databases">
        <title>Draft genome sequences of new species of the genus Lactobacillus isolated from orchardgrass silage.</title>
        <authorList>
            <person name="Tohno M."/>
            <person name="Tanizawa Y."/>
            <person name="Arita M."/>
        </authorList>
    </citation>
    <scope>NUCLEOTIDE SEQUENCE [LARGE SCALE GENOMIC DNA]</scope>
    <source>
        <strain evidence="3 4">IWT140</strain>
    </source>
</reference>
<dbReference type="AlphaFoldDB" id="A0A1Z5IQW4"/>
<sequence>MVTALTPQKALVKYARASLKADKANRTAKKKYDSWKVKVSKLKKDIDKKGISKAEKSKLEGRLKKYDKTLSSYKSKYSKAKSAASKAEHNYKYSAHSPEVNKYHMQNTLKNMKKDRDWKHSDGNYLIPKNPWSNHSYVLFYITDFQPTHESSVNSTSVEHGFYVSSVGQMTPPSYSITGYIGGEPKDTMKDIKKSIDRIQTYADDTTQVLFTGDQSLKSAVVTSFAPDFNHQVDGGGGTNAVQFSMTITGVSFAESNVKKKKHETKDSGKKKPKKGSSKGSHYVIAKRGDTYWGIASKHKVSVSSVEKKNKYSATRIPVGAKIYY</sequence>